<dbReference type="VEuPathDB" id="VectorBase:PPAPM1_005404"/>
<dbReference type="AlphaFoldDB" id="A0A1B0GQK3"/>
<keyword evidence="2" id="KW-1185">Reference proteome</keyword>
<evidence type="ECO:0000313" key="1">
    <source>
        <dbReference type="EnsemblMetazoa" id="PPAI009799-PA"/>
    </source>
</evidence>
<reference evidence="1" key="1">
    <citation type="submission" date="2022-08" db="UniProtKB">
        <authorList>
            <consortium name="EnsemblMetazoa"/>
        </authorList>
    </citation>
    <scope>IDENTIFICATION</scope>
    <source>
        <strain evidence="1">Israel</strain>
    </source>
</reference>
<protein>
    <submittedName>
        <fullName evidence="1">Uncharacterized protein</fullName>
    </submittedName>
</protein>
<organism evidence="1 2">
    <name type="scientific">Phlebotomus papatasi</name>
    <name type="common">Sandfly</name>
    <dbReference type="NCBI Taxonomy" id="29031"/>
    <lineage>
        <taxon>Eukaryota</taxon>
        <taxon>Metazoa</taxon>
        <taxon>Ecdysozoa</taxon>
        <taxon>Arthropoda</taxon>
        <taxon>Hexapoda</taxon>
        <taxon>Insecta</taxon>
        <taxon>Pterygota</taxon>
        <taxon>Neoptera</taxon>
        <taxon>Endopterygota</taxon>
        <taxon>Diptera</taxon>
        <taxon>Nematocera</taxon>
        <taxon>Psychodoidea</taxon>
        <taxon>Psychodidae</taxon>
        <taxon>Phlebotomus</taxon>
        <taxon>Phlebotomus</taxon>
    </lineage>
</organism>
<accession>A0A1B0GQK3</accession>
<proteinExistence type="predicted"/>
<dbReference type="VEuPathDB" id="VectorBase:PPAI009799"/>
<dbReference type="EnsemblMetazoa" id="PPAI009799-RA">
    <property type="protein sequence ID" value="PPAI009799-PA"/>
    <property type="gene ID" value="PPAI009799"/>
</dbReference>
<evidence type="ECO:0000313" key="2">
    <source>
        <dbReference type="Proteomes" id="UP000092462"/>
    </source>
</evidence>
<sequence length="386" mass="44101">MIEKHCPWGRPGGGAPNDNIRMTNITKEGLFPEAINTVRNYVPPPPMPKIRGGGGGAPIRSNSGRLITTFRDDPSITFKDQTRNIVDIELRYKTSPKVKKTYKMELDKIVAEKERRKQENCACDKTAVDPWGKAGPGGTPWRPPNAIGCSFMESMGWTDTKLLQKMDSETHSAYTNPNIKVKVTPPSVEEVQRIFKNYEGNVSVEILQKLVFPFQVKHIKEEARKPHPTCCMMCNCLCVKDGKNRHVPPPPPPPPPPMSNPVPRRIRRECDKLTPKVTEVKPKNTKPKRNGKDLRTRSYMISGGVELEARQWENYSIQYLNDLCRQMDRKQKAFEKSKQLEMETSRRHYETWTSFWGRPGHGAPRDIKNKLNLDDLLYKLPLTKAN</sequence>
<name>A0A1B0GQK3_PHLPP</name>
<dbReference type="Proteomes" id="UP000092462">
    <property type="component" value="Unassembled WGS sequence"/>
</dbReference>
<dbReference type="EMBL" id="AJVK01017164">
    <property type="status" value="NOT_ANNOTATED_CDS"/>
    <property type="molecule type" value="Genomic_DNA"/>
</dbReference>